<protein>
    <recommendedName>
        <fullName evidence="6">Ribosomal protein L11 methyltransferase</fullName>
        <shortName evidence="6">L11 Mtase</shortName>
        <ecNumber evidence="6">2.1.1.-</ecNumber>
    </recommendedName>
</protein>
<feature type="binding site" evidence="6">
    <location>
        <position position="179"/>
    </location>
    <ligand>
        <name>S-adenosyl-L-methionine</name>
        <dbReference type="ChEBI" id="CHEBI:59789"/>
    </ligand>
</feature>
<name>A0A368Z0X9_9HYPH</name>
<dbReference type="AlphaFoldDB" id="A0A368Z0X9"/>
<comment type="catalytic activity">
    <reaction evidence="6">
        <text>L-lysyl-[protein] + 3 S-adenosyl-L-methionine = N(6),N(6),N(6)-trimethyl-L-lysyl-[protein] + 3 S-adenosyl-L-homocysteine + 3 H(+)</text>
        <dbReference type="Rhea" id="RHEA:54192"/>
        <dbReference type="Rhea" id="RHEA-COMP:9752"/>
        <dbReference type="Rhea" id="RHEA-COMP:13826"/>
        <dbReference type="ChEBI" id="CHEBI:15378"/>
        <dbReference type="ChEBI" id="CHEBI:29969"/>
        <dbReference type="ChEBI" id="CHEBI:57856"/>
        <dbReference type="ChEBI" id="CHEBI:59789"/>
        <dbReference type="ChEBI" id="CHEBI:61961"/>
    </reaction>
</comment>
<sequence length="315" mass="34650">MTTQTRLFVTAGKIEAERIFTMLEREFEEDGLPVSNAEIDEDREIFEVSVYTFEPDEIEPRIRNVLSLGFVAIPDGKPLGTFPGIAPGSDTFGLELKREQVPDIDWVAHSLEGLKPVRAGRFFVHGSHDRDKRRINELGIEIDAGQAFGTGHHGTTSGCLDMISQVIRREHPRNALDLGTGSAVLAIGIAKLAPIRILATDIDPVAVAVAQENVVKNGVAARIQTETATGFHHPAMRAAAPFDLIVANILARPLMQLAPEMRKHLAWGGSLILSGILETQREKVLAAYRVQGLFHMKTLRREGWVTLHLKAKATH</sequence>
<accession>A0A368Z0X9</accession>
<dbReference type="Pfam" id="PF06325">
    <property type="entry name" value="PrmA"/>
    <property type="match status" value="1"/>
</dbReference>
<evidence type="ECO:0000256" key="2">
    <source>
        <dbReference type="ARBA" id="ARBA00022490"/>
    </source>
</evidence>
<keyword evidence="4 6" id="KW-0808">Transferase</keyword>
<dbReference type="EMBL" id="QPJM01000002">
    <property type="protein sequence ID" value="RCW86081.1"/>
    <property type="molecule type" value="Genomic_DNA"/>
</dbReference>
<dbReference type="PANTHER" id="PTHR43648:SF1">
    <property type="entry name" value="ELECTRON TRANSFER FLAVOPROTEIN BETA SUBUNIT LYSINE METHYLTRANSFERASE"/>
    <property type="match status" value="1"/>
</dbReference>
<dbReference type="SUPFAM" id="SSF53335">
    <property type="entry name" value="S-adenosyl-L-methionine-dependent methyltransferases"/>
    <property type="match status" value="1"/>
</dbReference>
<dbReference type="GO" id="GO:0005840">
    <property type="term" value="C:ribosome"/>
    <property type="evidence" value="ECO:0007669"/>
    <property type="project" value="UniProtKB-KW"/>
</dbReference>
<dbReference type="PANTHER" id="PTHR43648">
    <property type="entry name" value="ELECTRON TRANSFER FLAVOPROTEIN BETA SUBUNIT LYSINE METHYLTRANSFERASE"/>
    <property type="match status" value="1"/>
</dbReference>
<comment type="subcellular location">
    <subcellularLocation>
        <location evidence="6">Cytoplasm</location>
    </subcellularLocation>
</comment>
<feature type="binding site" evidence="6">
    <location>
        <position position="156"/>
    </location>
    <ligand>
        <name>S-adenosyl-L-methionine</name>
        <dbReference type="ChEBI" id="CHEBI:59789"/>
    </ligand>
</feature>
<evidence type="ECO:0000256" key="3">
    <source>
        <dbReference type="ARBA" id="ARBA00022603"/>
    </source>
</evidence>
<keyword evidence="7" id="KW-0689">Ribosomal protein</keyword>
<dbReference type="InterPro" id="IPR050078">
    <property type="entry name" value="Ribosomal_L11_MeTrfase_PrmA"/>
</dbReference>
<feature type="binding site" evidence="6">
    <location>
        <position position="248"/>
    </location>
    <ligand>
        <name>S-adenosyl-L-methionine</name>
        <dbReference type="ChEBI" id="CHEBI:59789"/>
    </ligand>
</feature>
<dbReference type="OrthoDB" id="9785995at2"/>
<dbReference type="NCBIfam" id="NF001784">
    <property type="entry name" value="PRK00517.2-1"/>
    <property type="match status" value="1"/>
</dbReference>
<keyword evidence="3 6" id="KW-0489">Methyltransferase</keyword>
<dbReference type="GO" id="GO:0016279">
    <property type="term" value="F:protein-lysine N-methyltransferase activity"/>
    <property type="evidence" value="ECO:0007669"/>
    <property type="project" value="RHEA"/>
</dbReference>
<keyword evidence="2 6" id="KW-0963">Cytoplasm</keyword>
<dbReference type="CDD" id="cd02440">
    <property type="entry name" value="AdoMet_MTases"/>
    <property type="match status" value="1"/>
</dbReference>
<dbReference type="EC" id="2.1.1.-" evidence="6"/>
<dbReference type="GO" id="GO:0005737">
    <property type="term" value="C:cytoplasm"/>
    <property type="evidence" value="ECO:0007669"/>
    <property type="project" value="UniProtKB-SubCell"/>
</dbReference>
<dbReference type="InterPro" id="IPR029063">
    <property type="entry name" value="SAM-dependent_MTases_sf"/>
</dbReference>
<evidence type="ECO:0000256" key="6">
    <source>
        <dbReference type="HAMAP-Rule" id="MF_00735"/>
    </source>
</evidence>
<evidence type="ECO:0000313" key="8">
    <source>
        <dbReference type="Proteomes" id="UP000253324"/>
    </source>
</evidence>
<evidence type="ECO:0000313" key="7">
    <source>
        <dbReference type="EMBL" id="RCW86081.1"/>
    </source>
</evidence>
<dbReference type="Proteomes" id="UP000253324">
    <property type="component" value="Unassembled WGS sequence"/>
</dbReference>
<organism evidence="7 8">
    <name type="scientific">Phyllobacterium bourgognense</name>
    <dbReference type="NCBI Taxonomy" id="314236"/>
    <lineage>
        <taxon>Bacteria</taxon>
        <taxon>Pseudomonadati</taxon>
        <taxon>Pseudomonadota</taxon>
        <taxon>Alphaproteobacteria</taxon>
        <taxon>Hyphomicrobiales</taxon>
        <taxon>Phyllobacteriaceae</taxon>
        <taxon>Phyllobacterium</taxon>
    </lineage>
</organism>
<comment type="function">
    <text evidence="6">Methylates ribosomal protein L11.</text>
</comment>
<reference evidence="7 8" key="1">
    <citation type="submission" date="2018-07" db="EMBL/GenBank/DDBJ databases">
        <title>Genomic Encyclopedia of Type Strains, Phase III (KMG-III): the genomes of soil and plant-associated and newly described type strains.</title>
        <authorList>
            <person name="Whitman W."/>
        </authorList>
    </citation>
    <scope>NUCLEOTIDE SEQUENCE [LARGE SCALE GENOMIC DNA]</scope>
    <source>
        <strain evidence="7 8">31-25a</strain>
    </source>
</reference>
<keyword evidence="5 6" id="KW-0949">S-adenosyl-L-methionine</keyword>
<comment type="caution">
    <text evidence="7">The sequence shown here is derived from an EMBL/GenBank/DDBJ whole genome shotgun (WGS) entry which is preliminary data.</text>
</comment>
<evidence type="ECO:0000256" key="1">
    <source>
        <dbReference type="ARBA" id="ARBA00009741"/>
    </source>
</evidence>
<keyword evidence="8" id="KW-1185">Reference proteome</keyword>
<dbReference type="GO" id="GO:0032259">
    <property type="term" value="P:methylation"/>
    <property type="evidence" value="ECO:0007669"/>
    <property type="project" value="UniProtKB-KW"/>
</dbReference>
<dbReference type="HAMAP" id="MF_00735">
    <property type="entry name" value="Methyltr_PrmA"/>
    <property type="match status" value="1"/>
</dbReference>
<dbReference type="Gene3D" id="3.40.50.150">
    <property type="entry name" value="Vaccinia Virus protein VP39"/>
    <property type="match status" value="1"/>
</dbReference>
<dbReference type="InterPro" id="IPR004498">
    <property type="entry name" value="Ribosomal_PrmA_MeTrfase"/>
</dbReference>
<comment type="similarity">
    <text evidence="1 6">Belongs to the methyltransferase superfamily. PrmA family.</text>
</comment>
<evidence type="ECO:0000256" key="5">
    <source>
        <dbReference type="ARBA" id="ARBA00022691"/>
    </source>
</evidence>
<evidence type="ECO:0000256" key="4">
    <source>
        <dbReference type="ARBA" id="ARBA00022679"/>
    </source>
</evidence>
<proteinExistence type="inferred from homology"/>
<gene>
    <name evidence="6" type="primary">prmA</name>
    <name evidence="7" type="ORF">C7476_10258</name>
</gene>
<feature type="binding site" evidence="6">
    <location>
        <position position="201"/>
    </location>
    <ligand>
        <name>S-adenosyl-L-methionine</name>
        <dbReference type="ChEBI" id="CHEBI:59789"/>
    </ligand>
</feature>
<keyword evidence="7" id="KW-0687">Ribonucleoprotein</keyword>
<dbReference type="RefSeq" id="WP_114428620.1">
    <property type="nucleotide sequence ID" value="NZ_QPJM01000002.1"/>
</dbReference>